<dbReference type="EMBL" id="JTHE03000077">
    <property type="protein sequence ID" value="MCM1983741.1"/>
    <property type="molecule type" value="Genomic_DNA"/>
</dbReference>
<gene>
    <name evidence="2" type="ORF">QQ91_0013025</name>
</gene>
<dbReference type="InterPro" id="IPR027360">
    <property type="entry name" value="AbrB-like"/>
</dbReference>
<dbReference type="Pfam" id="PF14250">
    <property type="entry name" value="AbrB-like"/>
    <property type="match status" value="1"/>
</dbReference>
<feature type="region of interest" description="Disordered" evidence="1">
    <location>
        <begin position="1"/>
        <end position="22"/>
    </location>
</feature>
<reference evidence="2 3" key="1">
    <citation type="journal article" date="2015" name="Genome Announc.">
        <title>Draft Genome Sequence of Filamentous Marine Cyanobacterium Lyngbya confervoides Strain BDU141951.</title>
        <authorList>
            <person name="Chandrababunaidu M.M."/>
            <person name="Sen D."/>
            <person name="Tripathy S."/>
        </authorList>
    </citation>
    <scope>NUCLEOTIDE SEQUENCE [LARGE SCALE GENOMIC DNA]</scope>
    <source>
        <strain evidence="2 3">BDU141951</strain>
    </source>
</reference>
<sequence length="149" mass="16628">MPRKAKSKSQEPSRPRLTGKQLLREVKKLKGFNKSGKAKACGYVTQTQEGKERVHLAEFMNALLEAKGIELDGENAPRRGRGLSYRASVQRNGTVIIGAGYTREMGIEPGAVFEIKTGRKRIQLLLAEADNDDETEFEDEDGFDEDEID</sequence>
<organism evidence="2 3">
    <name type="scientific">Lyngbya confervoides BDU141951</name>
    <dbReference type="NCBI Taxonomy" id="1574623"/>
    <lineage>
        <taxon>Bacteria</taxon>
        <taxon>Bacillati</taxon>
        <taxon>Cyanobacteriota</taxon>
        <taxon>Cyanophyceae</taxon>
        <taxon>Oscillatoriophycideae</taxon>
        <taxon>Oscillatoriales</taxon>
        <taxon>Microcoleaceae</taxon>
        <taxon>Lyngbya</taxon>
    </lineage>
</organism>
<feature type="region of interest" description="Disordered" evidence="1">
    <location>
        <begin position="128"/>
        <end position="149"/>
    </location>
</feature>
<dbReference type="RefSeq" id="WP_166282702.1">
    <property type="nucleotide sequence ID" value="NZ_JTHE03000077.1"/>
</dbReference>
<comment type="caution">
    <text evidence="2">The sequence shown here is derived from an EMBL/GenBank/DDBJ whole genome shotgun (WGS) entry which is preliminary data.</text>
</comment>
<protein>
    <submittedName>
        <fullName evidence="2">AbrB family transcriptional regulator</fullName>
    </submittedName>
</protein>
<evidence type="ECO:0000313" key="2">
    <source>
        <dbReference type="EMBL" id="MCM1983741.1"/>
    </source>
</evidence>
<dbReference type="PANTHER" id="PTHR42182">
    <property type="entry name" value="SLL0359 PROTEIN"/>
    <property type="match status" value="1"/>
</dbReference>
<dbReference type="AlphaFoldDB" id="A0ABD4T5N4"/>
<name>A0ABD4T5N4_9CYAN</name>
<keyword evidence="3" id="KW-1185">Reference proteome</keyword>
<evidence type="ECO:0000313" key="3">
    <source>
        <dbReference type="Proteomes" id="UP000031561"/>
    </source>
</evidence>
<evidence type="ECO:0000256" key="1">
    <source>
        <dbReference type="SAM" id="MobiDB-lite"/>
    </source>
</evidence>
<feature type="compositionally biased region" description="Acidic residues" evidence="1">
    <location>
        <begin position="129"/>
        <end position="149"/>
    </location>
</feature>
<dbReference type="Proteomes" id="UP000031561">
    <property type="component" value="Unassembled WGS sequence"/>
</dbReference>
<accession>A0ABD4T5N4</accession>
<dbReference type="PANTHER" id="PTHR42182:SF1">
    <property type="entry name" value="SLL0359 PROTEIN"/>
    <property type="match status" value="1"/>
</dbReference>
<proteinExistence type="predicted"/>